<sequence length="377" mass="38170">MDVVLGVSMAPETVRMVLVEGEAAGGVTVDQDDFRLTDQTTAAAAADRVVAAILGTRESAAQGGYQLKSSGVTWTDAAEAAALRNALAAREIENVMLVSTVMAAAALAQAAGSATNCARTALLLVEPSTATLAVVDTADGSVADVRRHPLPSSDEAALAKLAAMVSGAESMRARPDGLFLVGSDVDIPYIKPALEAVTSLSVTTPEEPEMALARGASLAAANAQLGAPSTIAMPYAGDPTADGRELAYSAESTTGKSRATAADRESAAHSGERRSRKPVLAVAAVTLIFVGGVVALAVALAVDIRPHAPQRPDITQNVVGPANQAPPPPAAISPPPASAPPAPPAAPVSPQPGPGPSHGEQWDDWLHRHLGHGLPIP</sequence>
<evidence type="ECO:0000313" key="4">
    <source>
        <dbReference type="EMBL" id="GAA4538655.1"/>
    </source>
</evidence>
<feature type="domain" description="DUF7159" evidence="3">
    <location>
        <begin position="2"/>
        <end position="227"/>
    </location>
</feature>
<keyword evidence="2" id="KW-0472">Membrane</keyword>
<feature type="compositionally biased region" description="Basic and acidic residues" evidence="1">
    <location>
        <begin position="261"/>
        <end position="273"/>
    </location>
</feature>
<gene>
    <name evidence="4" type="ORF">GCM10023161_17060</name>
</gene>
<keyword evidence="5" id="KW-1185">Reference proteome</keyword>
<keyword evidence="2" id="KW-0812">Transmembrane</keyword>
<dbReference type="RefSeq" id="WP_264044236.1">
    <property type="nucleotide sequence ID" value="NZ_BAABGF010000022.1"/>
</dbReference>
<comment type="caution">
    <text evidence="4">The sequence shown here is derived from an EMBL/GenBank/DDBJ whole genome shotgun (WGS) entry which is preliminary data.</text>
</comment>
<dbReference type="InterPro" id="IPR055583">
    <property type="entry name" value="DUF7159"/>
</dbReference>
<evidence type="ECO:0000313" key="5">
    <source>
        <dbReference type="Proteomes" id="UP001501417"/>
    </source>
</evidence>
<evidence type="ECO:0000259" key="3">
    <source>
        <dbReference type="Pfam" id="PF23717"/>
    </source>
</evidence>
<accession>A0ABP8RGQ5</accession>
<evidence type="ECO:0000256" key="1">
    <source>
        <dbReference type="SAM" id="MobiDB-lite"/>
    </source>
</evidence>
<feature type="compositionally biased region" description="Pro residues" evidence="1">
    <location>
        <begin position="324"/>
        <end position="355"/>
    </location>
</feature>
<name>A0ABP8RGQ5_9MYCO</name>
<keyword evidence="2" id="KW-1133">Transmembrane helix</keyword>
<protein>
    <recommendedName>
        <fullName evidence="3">DUF7159 domain-containing protein</fullName>
    </recommendedName>
</protein>
<proteinExistence type="predicted"/>
<dbReference type="Proteomes" id="UP001501417">
    <property type="component" value="Unassembled WGS sequence"/>
</dbReference>
<feature type="region of interest" description="Disordered" evidence="1">
    <location>
        <begin position="248"/>
        <end position="276"/>
    </location>
</feature>
<dbReference type="Pfam" id="PF23717">
    <property type="entry name" value="DUF7159"/>
    <property type="match status" value="1"/>
</dbReference>
<reference evidence="5" key="1">
    <citation type="journal article" date="2019" name="Int. J. Syst. Evol. Microbiol.">
        <title>The Global Catalogue of Microorganisms (GCM) 10K type strain sequencing project: providing services to taxonomists for standard genome sequencing and annotation.</title>
        <authorList>
            <consortium name="The Broad Institute Genomics Platform"/>
            <consortium name="The Broad Institute Genome Sequencing Center for Infectious Disease"/>
            <person name="Wu L."/>
            <person name="Ma J."/>
        </authorList>
    </citation>
    <scope>NUCLEOTIDE SEQUENCE [LARGE SCALE GENOMIC DNA]</scope>
    <source>
        <strain evidence="5">JCM 17782</strain>
    </source>
</reference>
<evidence type="ECO:0000256" key="2">
    <source>
        <dbReference type="SAM" id="Phobius"/>
    </source>
</evidence>
<feature type="region of interest" description="Disordered" evidence="1">
    <location>
        <begin position="310"/>
        <end position="377"/>
    </location>
</feature>
<dbReference type="EMBL" id="BAABGF010000022">
    <property type="protein sequence ID" value="GAA4538655.1"/>
    <property type="molecule type" value="Genomic_DNA"/>
</dbReference>
<feature type="transmembrane region" description="Helical" evidence="2">
    <location>
        <begin position="279"/>
        <end position="302"/>
    </location>
</feature>
<organism evidence="4 5">
    <name type="scientific">Mycobacterium paraffinicum</name>
    <dbReference type="NCBI Taxonomy" id="53378"/>
    <lineage>
        <taxon>Bacteria</taxon>
        <taxon>Bacillati</taxon>
        <taxon>Actinomycetota</taxon>
        <taxon>Actinomycetes</taxon>
        <taxon>Mycobacteriales</taxon>
        <taxon>Mycobacteriaceae</taxon>
        <taxon>Mycobacterium</taxon>
    </lineage>
</organism>